<proteinExistence type="predicted"/>
<protein>
    <submittedName>
        <fullName evidence="1">Uncharacterized protein</fullName>
    </submittedName>
</protein>
<dbReference type="Proteomes" id="UP001195769">
    <property type="component" value="Unassembled WGS sequence"/>
</dbReference>
<evidence type="ECO:0000313" key="1">
    <source>
        <dbReference type="EMBL" id="KAG1893739.1"/>
    </source>
</evidence>
<gene>
    <name evidence="1" type="ORF">F5891DRAFT_962498</name>
</gene>
<comment type="caution">
    <text evidence="1">The sequence shown here is derived from an EMBL/GenBank/DDBJ whole genome shotgun (WGS) entry which is preliminary data.</text>
</comment>
<keyword evidence="2" id="KW-1185">Reference proteome</keyword>
<dbReference type="InterPro" id="IPR041078">
    <property type="entry name" value="Plavaka"/>
</dbReference>
<name>A0AAD4DTY4_9AGAM</name>
<evidence type="ECO:0000313" key="2">
    <source>
        <dbReference type="Proteomes" id="UP001195769"/>
    </source>
</evidence>
<dbReference type="Pfam" id="PF18759">
    <property type="entry name" value="Plavaka"/>
    <property type="match status" value="1"/>
</dbReference>
<reference evidence="1" key="1">
    <citation type="journal article" date="2020" name="New Phytol.">
        <title>Comparative genomics reveals dynamic genome evolution in host specialist ectomycorrhizal fungi.</title>
        <authorList>
            <person name="Lofgren L.A."/>
            <person name="Nguyen N.H."/>
            <person name="Vilgalys R."/>
            <person name="Ruytinx J."/>
            <person name="Liao H.L."/>
            <person name="Branco S."/>
            <person name="Kuo A."/>
            <person name="LaButti K."/>
            <person name="Lipzen A."/>
            <person name="Andreopoulos W."/>
            <person name="Pangilinan J."/>
            <person name="Riley R."/>
            <person name="Hundley H."/>
            <person name="Na H."/>
            <person name="Barry K."/>
            <person name="Grigoriev I.V."/>
            <person name="Stajich J.E."/>
            <person name="Kennedy P.G."/>
        </authorList>
    </citation>
    <scope>NUCLEOTIDE SEQUENCE</scope>
    <source>
        <strain evidence="1">FC203</strain>
    </source>
</reference>
<sequence>MVPNEATCNGCEDTILAVDTFPEAGRVLRIDDAAHVTYTRTSRDCQAEDNPYYPFLSECDYEIARWAIQQGPSQNAFSNFLSIDQVKRKLDLSYKNARALHQKIDHELPGVTPWRRSVIQISGINEEFELFMCDPVECIKELWANPAYLDHLTYAPEHRFTDEGKVERIYDELMSGDWSWEAQVRGFKCFFGNVLNVLQTLLPDGATLVPVILSSDKTQLCQFRGDKTAYPVYLTIGNISKSIRHKPSFHTQKLIGYLPTVSLDGTDISVDSARLTRAQLFHYAMRMVTSSLRAGPLANGIELISGDGAVRLGFPVLAAYVADYPEQALVTCTRYAQTCPKCFVTKDELGNHVTGDPRYQKKSIRTIRHASQQSTRVRADAAVRDHGLNLILDPFWIELLHCNIHDAITPDILHQIYQGLVRHLCGWISTLIGDAELDARFKRMPRAHGVRLFSHGISGLTQVSGPEHREICKQLLGCIVDAPGAPAGVICATRSLLDFLEIAQYQSHTEATLGYLASALDEFHANKDVFINLGARNSEDFNFAKLHSLEHYANSIRRFGTTDNYNTEATERLHIDYAKDAYRATNKKEFLQQMTRWLERHESMAAFDLVLQWRRGEIPKPRTRWRRPLSPGVYLAKNPSACAVPFHVLENQFGATHFKDALGEFIVNQLQSTSQHLEAVDVWYRIKFAVPNLQVDTEFATLCTAHAEPKRLKTGGIGELGARFDTVLINELGCESEDTGIDVARLKVIFRIPDEYVTKMSLPRQIGHLAYVEWFSRSRNKDSNSGMYPISRSYRNGVLDASVIEVDSMFRTCQLAPRFGRRANRAWTSNNVLDRCEHFLINNFIDHHTYQSIW</sequence>
<dbReference type="EMBL" id="JABBWK010000091">
    <property type="protein sequence ID" value="KAG1893739.1"/>
    <property type="molecule type" value="Genomic_DNA"/>
</dbReference>
<dbReference type="RefSeq" id="XP_041219315.1">
    <property type="nucleotide sequence ID" value="XM_041375905.1"/>
</dbReference>
<accession>A0AAD4DTY4</accession>
<dbReference type="GeneID" id="64670203"/>
<organism evidence="1 2">
    <name type="scientific">Suillus fuscotomentosus</name>
    <dbReference type="NCBI Taxonomy" id="1912939"/>
    <lineage>
        <taxon>Eukaryota</taxon>
        <taxon>Fungi</taxon>
        <taxon>Dikarya</taxon>
        <taxon>Basidiomycota</taxon>
        <taxon>Agaricomycotina</taxon>
        <taxon>Agaricomycetes</taxon>
        <taxon>Agaricomycetidae</taxon>
        <taxon>Boletales</taxon>
        <taxon>Suillineae</taxon>
        <taxon>Suillaceae</taxon>
        <taxon>Suillus</taxon>
    </lineage>
</organism>
<dbReference type="AlphaFoldDB" id="A0AAD4DTY4"/>